<proteinExistence type="predicted"/>
<dbReference type="InterPro" id="IPR036312">
    <property type="entry name" value="Bifun_inhib/LTP/seed_sf"/>
</dbReference>
<feature type="domain" description="Bifunctional inhibitor/plant lipid transfer protein/seed storage helical" evidence="2">
    <location>
        <begin position="29"/>
        <end position="99"/>
    </location>
</feature>
<dbReference type="PANTHER" id="PTHR33122">
    <property type="entry name" value="LIPID BINDING PROTEIN-RELATED"/>
    <property type="match status" value="1"/>
</dbReference>
<dbReference type="GeneID" id="116190610"/>
<evidence type="ECO:0000256" key="1">
    <source>
        <dbReference type="SAM" id="SignalP"/>
    </source>
</evidence>
<organism evidence="3 4">
    <name type="scientific">Punica granatum</name>
    <name type="common">Pomegranate</name>
    <dbReference type="NCBI Taxonomy" id="22663"/>
    <lineage>
        <taxon>Eukaryota</taxon>
        <taxon>Viridiplantae</taxon>
        <taxon>Streptophyta</taxon>
        <taxon>Embryophyta</taxon>
        <taxon>Tracheophyta</taxon>
        <taxon>Spermatophyta</taxon>
        <taxon>Magnoliopsida</taxon>
        <taxon>eudicotyledons</taxon>
        <taxon>Gunneridae</taxon>
        <taxon>Pentapetalae</taxon>
        <taxon>rosids</taxon>
        <taxon>malvids</taxon>
        <taxon>Myrtales</taxon>
        <taxon>Lythraceae</taxon>
        <taxon>Punica</taxon>
    </lineage>
</organism>
<dbReference type="Proteomes" id="UP000515151">
    <property type="component" value="Chromosome 1"/>
</dbReference>
<feature type="signal peptide" evidence="1">
    <location>
        <begin position="1"/>
        <end position="25"/>
    </location>
</feature>
<dbReference type="GO" id="GO:0005504">
    <property type="term" value="F:fatty acid binding"/>
    <property type="evidence" value="ECO:0007669"/>
    <property type="project" value="InterPro"/>
</dbReference>
<dbReference type="Gene3D" id="1.10.110.10">
    <property type="entry name" value="Plant lipid-transfer and hydrophobic proteins"/>
    <property type="match status" value="1"/>
</dbReference>
<dbReference type="OrthoDB" id="656626at2759"/>
<gene>
    <name evidence="4" type="primary">LOC116190610</name>
</gene>
<dbReference type="SUPFAM" id="SSF47699">
    <property type="entry name" value="Bifunctional inhibitor/lipid-transfer protein/seed storage 2S albumin"/>
    <property type="match status" value="1"/>
</dbReference>
<reference evidence="4" key="2">
    <citation type="submission" date="2025-08" db="UniProtKB">
        <authorList>
            <consortium name="RefSeq"/>
        </authorList>
    </citation>
    <scope>IDENTIFICATION</scope>
    <source>
        <tissue evidence="4">Leaf</tissue>
    </source>
</reference>
<sequence length="103" mass="11092">MPSKTSMKLALALALVLFVFAVADATEICKIDTAELAECLPAVTGKSPPRPTRKCCGIVRRADMHCLCQYRSVLPAMGIPPENAFALPKKCGLKARPKCRGPH</sequence>
<reference evidence="3" key="1">
    <citation type="journal article" date="2020" name="Plant Biotechnol. J.">
        <title>The pomegranate (Punica granatum L.) draft genome dissects genetic divergence between soft- and hard-seeded cultivars.</title>
        <authorList>
            <person name="Luo X."/>
            <person name="Li H."/>
            <person name="Wu Z."/>
            <person name="Yao W."/>
            <person name="Zhao P."/>
            <person name="Cao D."/>
            <person name="Yu H."/>
            <person name="Li K."/>
            <person name="Poudel K."/>
            <person name="Zhao D."/>
            <person name="Zhang F."/>
            <person name="Xia X."/>
            <person name="Chen L."/>
            <person name="Wang Q."/>
            <person name="Jing D."/>
            <person name="Cao S."/>
        </authorList>
    </citation>
    <scope>NUCLEOTIDE SEQUENCE [LARGE SCALE GENOMIC DNA]</scope>
    <source>
        <strain evidence="3">cv. Tunisia</strain>
    </source>
</reference>
<dbReference type="InterPro" id="IPR044741">
    <property type="entry name" value="NsLTP-like"/>
</dbReference>
<dbReference type="CDD" id="cd04660">
    <property type="entry name" value="nsLTP_like"/>
    <property type="match status" value="1"/>
</dbReference>
<evidence type="ECO:0000259" key="2">
    <source>
        <dbReference type="SMART" id="SM00499"/>
    </source>
</evidence>
<dbReference type="Pfam" id="PF14368">
    <property type="entry name" value="LTP_2"/>
    <property type="match status" value="1"/>
</dbReference>
<keyword evidence="1" id="KW-0732">Signal</keyword>
<evidence type="ECO:0000313" key="3">
    <source>
        <dbReference type="Proteomes" id="UP000515151"/>
    </source>
</evidence>
<dbReference type="AlphaFoldDB" id="A0A6P8C2P5"/>
<keyword evidence="3" id="KW-1185">Reference proteome</keyword>
<dbReference type="SMART" id="SM00499">
    <property type="entry name" value="AAI"/>
    <property type="match status" value="1"/>
</dbReference>
<evidence type="ECO:0000313" key="4">
    <source>
        <dbReference type="RefSeq" id="XP_031376031.1"/>
    </source>
</evidence>
<feature type="chain" id="PRO_5028081067" evidence="1">
    <location>
        <begin position="26"/>
        <end position="103"/>
    </location>
</feature>
<accession>A0A6P8C2P5</accession>
<protein>
    <submittedName>
        <fullName evidence="4">Lipid-transfer protein DIR1</fullName>
    </submittedName>
</protein>
<dbReference type="InterPro" id="IPR039265">
    <property type="entry name" value="DIR1-like"/>
</dbReference>
<dbReference type="GO" id="GO:0009627">
    <property type="term" value="P:systemic acquired resistance"/>
    <property type="evidence" value="ECO:0007669"/>
    <property type="project" value="InterPro"/>
</dbReference>
<dbReference type="RefSeq" id="XP_031376031.1">
    <property type="nucleotide sequence ID" value="XM_031520171.1"/>
</dbReference>
<dbReference type="InterPro" id="IPR016140">
    <property type="entry name" value="Bifunc_inhib/LTP/seed_store"/>
</dbReference>
<dbReference type="PANTHER" id="PTHR33122:SF43">
    <property type="entry name" value="BIFUNCTIONAL INHIBITOR_PLANT LIPID TRANSFER PROTEIN_SEED STORAGE HELICAL DOMAIN-CONTAINING PROTEIN"/>
    <property type="match status" value="1"/>
</dbReference>
<name>A0A6P8C2P5_PUNGR</name>